<proteinExistence type="predicted"/>
<protein>
    <submittedName>
        <fullName evidence="1">Type II toxin-antitoxin system ParD family antitoxin</fullName>
    </submittedName>
</protein>
<dbReference type="EMBL" id="JACJTA010000056">
    <property type="protein sequence ID" value="MBD2607161.1"/>
    <property type="molecule type" value="Genomic_DNA"/>
</dbReference>
<sequence length="75" mass="8771">MTKLNISLPPSVQEYLHQQITQGGYNNLEEYIYHLILEDQKRNTQENLESMLIAGLDSGTPIHITEEWWNKKEAN</sequence>
<keyword evidence="2" id="KW-1185">Reference proteome</keyword>
<organism evidence="1 2">
    <name type="scientific">Scytonema hofmannii FACHB-248</name>
    <dbReference type="NCBI Taxonomy" id="1842502"/>
    <lineage>
        <taxon>Bacteria</taxon>
        <taxon>Bacillati</taxon>
        <taxon>Cyanobacteriota</taxon>
        <taxon>Cyanophyceae</taxon>
        <taxon>Nostocales</taxon>
        <taxon>Scytonemataceae</taxon>
        <taxon>Scytonema</taxon>
    </lineage>
</organism>
<gene>
    <name evidence="1" type="ORF">H6G81_22185</name>
</gene>
<name>A0ABR8GW41_9CYAN</name>
<comment type="caution">
    <text evidence="1">The sequence shown here is derived from an EMBL/GenBank/DDBJ whole genome shotgun (WGS) entry which is preliminary data.</text>
</comment>
<dbReference type="InterPro" id="IPR010985">
    <property type="entry name" value="Ribbon_hlx_hlx"/>
</dbReference>
<dbReference type="SUPFAM" id="SSF47598">
    <property type="entry name" value="Ribbon-helix-helix"/>
    <property type="match status" value="1"/>
</dbReference>
<accession>A0ABR8GW41</accession>
<dbReference type="RefSeq" id="WP_029638537.1">
    <property type="nucleotide sequence ID" value="NZ_JACJTA010000056.1"/>
</dbReference>
<dbReference type="Proteomes" id="UP000660380">
    <property type="component" value="Unassembled WGS sequence"/>
</dbReference>
<evidence type="ECO:0000313" key="1">
    <source>
        <dbReference type="EMBL" id="MBD2607161.1"/>
    </source>
</evidence>
<reference evidence="1 2" key="1">
    <citation type="journal article" date="2020" name="ISME J.">
        <title>Comparative genomics reveals insights into cyanobacterial evolution and habitat adaptation.</title>
        <authorList>
            <person name="Chen M.Y."/>
            <person name="Teng W.K."/>
            <person name="Zhao L."/>
            <person name="Hu C.X."/>
            <person name="Zhou Y.K."/>
            <person name="Han B.P."/>
            <person name="Song L.R."/>
            <person name="Shu W.S."/>
        </authorList>
    </citation>
    <scope>NUCLEOTIDE SEQUENCE [LARGE SCALE GENOMIC DNA]</scope>
    <source>
        <strain evidence="1 2">FACHB-248</strain>
    </source>
</reference>
<evidence type="ECO:0000313" key="2">
    <source>
        <dbReference type="Proteomes" id="UP000660380"/>
    </source>
</evidence>